<dbReference type="Gene3D" id="3.40.50.880">
    <property type="match status" value="1"/>
</dbReference>
<evidence type="ECO:0000256" key="2">
    <source>
        <dbReference type="ARBA" id="ARBA00023163"/>
    </source>
</evidence>
<dbReference type="InterPro" id="IPR029062">
    <property type="entry name" value="Class_I_gatase-like"/>
</dbReference>
<organism evidence="4 5">
    <name type="scientific">Spirosoma endbachense</name>
    <dbReference type="NCBI Taxonomy" id="2666025"/>
    <lineage>
        <taxon>Bacteria</taxon>
        <taxon>Pseudomonadati</taxon>
        <taxon>Bacteroidota</taxon>
        <taxon>Cytophagia</taxon>
        <taxon>Cytophagales</taxon>
        <taxon>Cytophagaceae</taxon>
        <taxon>Spirosoma</taxon>
    </lineage>
</organism>
<proteinExistence type="predicted"/>
<dbReference type="PANTHER" id="PTHR43130:SF3">
    <property type="entry name" value="HTH-TYPE TRANSCRIPTIONAL REGULATOR RV1931C"/>
    <property type="match status" value="1"/>
</dbReference>
<feature type="domain" description="HTH araC/xylS-type" evidence="3">
    <location>
        <begin position="220"/>
        <end position="318"/>
    </location>
</feature>
<dbReference type="AlphaFoldDB" id="A0A6P1W794"/>
<dbReference type="KEGG" id="senf:GJR95_36785"/>
<dbReference type="InterPro" id="IPR009057">
    <property type="entry name" value="Homeodomain-like_sf"/>
</dbReference>
<dbReference type="Gene3D" id="1.10.10.60">
    <property type="entry name" value="Homeodomain-like"/>
    <property type="match status" value="1"/>
</dbReference>
<dbReference type="InterPro" id="IPR018060">
    <property type="entry name" value="HTH_AraC"/>
</dbReference>
<dbReference type="GO" id="GO:0003700">
    <property type="term" value="F:DNA-binding transcription factor activity"/>
    <property type="evidence" value="ECO:0007669"/>
    <property type="project" value="InterPro"/>
</dbReference>
<keyword evidence="2" id="KW-0804">Transcription</keyword>
<dbReference type="SUPFAM" id="SSF46689">
    <property type="entry name" value="Homeodomain-like"/>
    <property type="match status" value="2"/>
</dbReference>
<dbReference type="Pfam" id="PF12833">
    <property type="entry name" value="HTH_18"/>
    <property type="match status" value="1"/>
</dbReference>
<dbReference type="Pfam" id="PF01965">
    <property type="entry name" value="DJ-1_PfpI"/>
    <property type="match status" value="1"/>
</dbReference>
<dbReference type="InterPro" id="IPR052158">
    <property type="entry name" value="INH-QAR"/>
</dbReference>
<dbReference type="PROSITE" id="PS01124">
    <property type="entry name" value="HTH_ARAC_FAMILY_2"/>
    <property type="match status" value="1"/>
</dbReference>
<name>A0A6P1W794_9BACT</name>
<accession>A0A6P1W794</accession>
<dbReference type="RefSeq" id="WP_162390633.1">
    <property type="nucleotide sequence ID" value="NZ_CP045997.1"/>
</dbReference>
<reference evidence="4 5" key="1">
    <citation type="submission" date="2019-11" db="EMBL/GenBank/DDBJ databases">
        <title>Spirosoma endbachense sp. nov., isolated from a natural salt meadow.</title>
        <authorList>
            <person name="Rojas J."/>
            <person name="Ambika Manirajan B."/>
            <person name="Ratering S."/>
            <person name="Suarez C."/>
            <person name="Geissler-Plaum R."/>
            <person name="Schnell S."/>
        </authorList>
    </citation>
    <scope>NUCLEOTIDE SEQUENCE [LARGE SCALE GENOMIC DNA]</scope>
    <source>
        <strain evidence="4 5">I-24</strain>
    </source>
</reference>
<dbReference type="GO" id="GO:0043565">
    <property type="term" value="F:sequence-specific DNA binding"/>
    <property type="evidence" value="ECO:0007669"/>
    <property type="project" value="InterPro"/>
</dbReference>
<dbReference type="PANTHER" id="PTHR43130">
    <property type="entry name" value="ARAC-FAMILY TRANSCRIPTIONAL REGULATOR"/>
    <property type="match status" value="1"/>
</dbReference>
<dbReference type="Proteomes" id="UP000464577">
    <property type="component" value="Chromosome"/>
</dbReference>
<dbReference type="SMART" id="SM00342">
    <property type="entry name" value="HTH_ARAC"/>
    <property type="match status" value="1"/>
</dbReference>
<dbReference type="SUPFAM" id="SSF52317">
    <property type="entry name" value="Class I glutamine amidotransferase-like"/>
    <property type="match status" value="1"/>
</dbReference>
<keyword evidence="5" id="KW-1185">Reference proteome</keyword>
<evidence type="ECO:0000256" key="1">
    <source>
        <dbReference type="ARBA" id="ARBA00023015"/>
    </source>
</evidence>
<evidence type="ECO:0000313" key="5">
    <source>
        <dbReference type="Proteomes" id="UP000464577"/>
    </source>
</evidence>
<sequence length="323" mass="37010">MKHISILPLYEATLASIDTTHQLFSRINDFMHYQGKPPVYQIEVVGLTKHTKLASGRYSIQTDRLIDELDKTDVIVLPLLCSEFKRAIHLNLPYTDWLIGQYRQGAEILCLCVGSFYLASTGLLDGRKCAVHWAAVNEFKQLFPAVNVVDNVLITDERGIYTCGGGFSYLNLLLYLFEKQLGRDIAILAAKMFEIDLDRKSQNAYAIFIGQKQHGDELVLKAQELIEEDPGANWTVDRLCQKLCIGRRSFERRFKARTTNTLVEYVQRVKVEFAKKQLEGGQKTINEIVYATGYIDLDAFRKVFRKVTDLSPVEYRKKYGGYR</sequence>
<evidence type="ECO:0000313" key="4">
    <source>
        <dbReference type="EMBL" id="QHW00243.1"/>
    </source>
</evidence>
<keyword evidence="1" id="KW-0805">Transcription regulation</keyword>
<dbReference type="InterPro" id="IPR002818">
    <property type="entry name" value="DJ-1/PfpI"/>
</dbReference>
<protein>
    <submittedName>
        <fullName evidence="4">Helix-turn-helix domain-containing protein</fullName>
    </submittedName>
</protein>
<evidence type="ECO:0000259" key="3">
    <source>
        <dbReference type="PROSITE" id="PS01124"/>
    </source>
</evidence>
<gene>
    <name evidence="4" type="ORF">GJR95_36785</name>
</gene>
<dbReference type="EMBL" id="CP045997">
    <property type="protein sequence ID" value="QHW00243.1"/>
    <property type="molecule type" value="Genomic_DNA"/>
</dbReference>